<evidence type="ECO:0000259" key="2">
    <source>
        <dbReference type="Pfam" id="PF13837"/>
    </source>
</evidence>
<evidence type="ECO:0000313" key="3">
    <source>
        <dbReference type="Proteomes" id="UP000504618"/>
    </source>
</evidence>
<dbReference type="OrthoDB" id="8061736at2759"/>
<dbReference type="InterPro" id="IPR044822">
    <property type="entry name" value="Myb_DNA-bind_4"/>
</dbReference>
<proteinExistence type="predicted"/>
<dbReference type="GeneID" id="112466370"/>
<feature type="domain" description="Myb/SANT-like DNA-binding" evidence="2">
    <location>
        <begin position="53"/>
        <end position="137"/>
    </location>
</feature>
<dbReference type="RefSeq" id="XP_024890203.1">
    <property type="nucleotide sequence ID" value="XM_025034435.1"/>
</dbReference>
<sequence length="144" mass="16733">MKFISTTYLESIGLMFNVFDDSASSSGTQNRETCNIQCDKENENSYIIINQTHKWNEKETKYLLDQYCLYFPQIGLFRVFKNKAAIFEQISKDLYQQFNIRVTGPQYSNKYKNVSRQHKNALSGNKVSGHAPTEVPYGSEFEKN</sequence>
<organism evidence="3 4">
    <name type="scientific">Temnothorax curvispinosus</name>
    <dbReference type="NCBI Taxonomy" id="300111"/>
    <lineage>
        <taxon>Eukaryota</taxon>
        <taxon>Metazoa</taxon>
        <taxon>Ecdysozoa</taxon>
        <taxon>Arthropoda</taxon>
        <taxon>Hexapoda</taxon>
        <taxon>Insecta</taxon>
        <taxon>Pterygota</taxon>
        <taxon>Neoptera</taxon>
        <taxon>Endopterygota</taxon>
        <taxon>Hymenoptera</taxon>
        <taxon>Apocrita</taxon>
        <taxon>Aculeata</taxon>
        <taxon>Formicoidea</taxon>
        <taxon>Formicidae</taxon>
        <taxon>Myrmicinae</taxon>
        <taxon>Temnothorax</taxon>
    </lineage>
</organism>
<evidence type="ECO:0000313" key="4">
    <source>
        <dbReference type="RefSeq" id="XP_024890203.1"/>
    </source>
</evidence>
<evidence type="ECO:0000256" key="1">
    <source>
        <dbReference type="SAM" id="MobiDB-lite"/>
    </source>
</evidence>
<dbReference type="AlphaFoldDB" id="A0A6J1R7L8"/>
<dbReference type="Proteomes" id="UP000504618">
    <property type="component" value="Unplaced"/>
</dbReference>
<dbReference type="Pfam" id="PF13837">
    <property type="entry name" value="Myb_DNA-bind_4"/>
    <property type="match status" value="1"/>
</dbReference>
<accession>A0A6J1R7L8</accession>
<name>A0A6J1R7L8_9HYME</name>
<protein>
    <submittedName>
        <fullName evidence="4">Uncharacterized protein LOC112466370</fullName>
    </submittedName>
</protein>
<gene>
    <name evidence="4" type="primary">LOC112466370</name>
</gene>
<feature type="region of interest" description="Disordered" evidence="1">
    <location>
        <begin position="121"/>
        <end position="144"/>
    </location>
</feature>
<reference evidence="4" key="1">
    <citation type="submission" date="2025-08" db="UniProtKB">
        <authorList>
            <consortium name="RefSeq"/>
        </authorList>
    </citation>
    <scope>IDENTIFICATION</scope>
    <source>
        <tissue evidence="4">Whole body</tissue>
    </source>
</reference>
<keyword evidence="3" id="KW-1185">Reference proteome</keyword>